<dbReference type="SUPFAM" id="SSF56112">
    <property type="entry name" value="Protein kinase-like (PK-like)"/>
    <property type="match status" value="1"/>
</dbReference>
<dbReference type="EMBL" id="CACTIH010007427">
    <property type="protein sequence ID" value="CAA3013234.1"/>
    <property type="molecule type" value="Genomic_DNA"/>
</dbReference>
<evidence type="ECO:0000313" key="8">
    <source>
        <dbReference type="Proteomes" id="UP000594638"/>
    </source>
</evidence>
<comment type="catalytic activity">
    <reaction evidence="5">
        <text>L-seryl-[protein] + ATP = O-phospho-L-seryl-[protein] + ADP + H(+)</text>
        <dbReference type="Rhea" id="RHEA:17989"/>
        <dbReference type="Rhea" id="RHEA-COMP:9863"/>
        <dbReference type="Rhea" id="RHEA-COMP:11604"/>
        <dbReference type="ChEBI" id="CHEBI:15378"/>
        <dbReference type="ChEBI" id="CHEBI:29999"/>
        <dbReference type="ChEBI" id="CHEBI:30616"/>
        <dbReference type="ChEBI" id="CHEBI:83421"/>
        <dbReference type="ChEBI" id="CHEBI:456216"/>
        <dbReference type="EC" id="2.7.11.1"/>
    </reaction>
</comment>
<organism evidence="7 8">
    <name type="scientific">Olea europaea subsp. europaea</name>
    <dbReference type="NCBI Taxonomy" id="158383"/>
    <lineage>
        <taxon>Eukaryota</taxon>
        <taxon>Viridiplantae</taxon>
        <taxon>Streptophyta</taxon>
        <taxon>Embryophyta</taxon>
        <taxon>Tracheophyta</taxon>
        <taxon>Spermatophyta</taxon>
        <taxon>Magnoliopsida</taxon>
        <taxon>eudicotyledons</taxon>
        <taxon>Gunneridae</taxon>
        <taxon>Pentapetalae</taxon>
        <taxon>asterids</taxon>
        <taxon>lamiids</taxon>
        <taxon>Lamiales</taxon>
        <taxon>Oleaceae</taxon>
        <taxon>Oleeae</taxon>
        <taxon>Olea</taxon>
    </lineage>
</organism>
<comment type="catalytic activity">
    <reaction evidence="4">
        <text>L-threonyl-[protein] + ATP = O-phospho-L-threonyl-[protein] + ADP + H(+)</text>
        <dbReference type="Rhea" id="RHEA:46608"/>
        <dbReference type="Rhea" id="RHEA-COMP:11060"/>
        <dbReference type="Rhea" id="RHEA-COMP:11605"/>
        <dbReference type="ChEBI" id="CHEBI:15378"/>
        <dbReference type="ChEBI" id="CHEBI:30013"/>
        <dbReference type="ChEBI" id="CHEBI:30616"/>
        <dbReference type="ChEBI" id="CHEBI:61977"/>
        <dbReference type="ChEBI" id="CHEBI:456216"/>
        <dbReference type="EC" id="2.7.11.1"/>
    </reaction>
</comment>
<gene>
    <name evidence="7" type="ORF">OLEA9_A001700</name>
</gene>
<keyword evidence="3 7" id="KW-0808">Transferase</keyword>
<dbReference type="Proteomes" id="UP000594638">
    <property type="component" value="Unassembled WGS sequence"/>
</dbReference>
<protein>
    <recommendedName>
        <fullName evidence="1">non-specific serine/threonine protein kinase</fullName>
        <ecNumber evidence="1">2.7.11.1</ecNumber>
    </recommendedName>
</protein>
<evidence type="ECO:0000256" key="3">
    <source>
        <dbReference type="ARBA" id="ARBA00022777"/>
    </source>
</evidence>
<accession>A0A8S0U3L6</accession>
<feature type="domain" description="Protein kinase" evidence="6">
    <location>
        <begin position="1"/>
        <end position="99"/>
    </location>
</feature>
<evidence type="ECO:0000256" key="5">
    <source>
        <dbReference type="ARBA" id="ARBA00048679"/>
    </source>
</evidence>
<dbReference type="GO" id="GO:0004674">
    <property type="term" value="F:protein serine/threonine kinase activity"/>
    <property type="evidence" value="ECO:0007669"/>
    <property type="project" value="UniProtKB-KW"/>
</dbReference>
<evidence type="ECO:0000256" key="1">
    <source>
        <dbReference type="ARBA" id="ARBA00012513"/>
    </source>
</evidence>
<evidence type="ECO:0000256" key="4">
    <source>
        <dbReference type="ARBA" id="ARBA00047899"/>
    </source>
</evidence>
<dbReference type="EC" id="2.7.11.1" evidence="1"/>
<dbReference type="InterPro" id="IPR011009">
    <property type="entry name" value="Kinase-like_dom_sf"/>
</dbReference>
<dbReference type="InterPro" id="IPR000719">
    <property type="entry name" value="Prot_kinase_dom"/>
</dbReference>
<dbReference type="AlphaFoldDB" id="A0A8S0U3L6"/>
<dbReference type="PANTHER" id="PTHR13902">
    <property type="entry name" value="SERINE/THREONINE-PROTEIN KINASE WNK WITH NO LYSINE -RELATED"/>
    <property type="match status" value="1"/>
</dbReference>
<dbReference type="PROSITE" id="PS50011">
    <property type="entry name" value="PROTEIN_KINASE_DOM"/>
    <property type="match status" value="1"/>
</dbReference>
<keyword evidence="2" id="KW-0723">Serine/threonine-protein kinase</keyword>
<sequence>MQEGHLCTVVGTPDYYDEEYNELVGIYAFGICLLELTTFEHPYSEYANPALIFEKVTTGIQPLAHGKIKDPEVKEIIEKCLVSASNRPSAVDLLKDPFFSSKNPMEIEIDHDNEARLRNSSLISTSAESALSVEQEMVQSPMAFTVDSISYLFSVGKQF</sequence>
<evidence type="ECO:0000313" key="7">
    <source>
        <dbReference type="EMBL" id="CAA3013234.1"/>
    </source>
</evidence>
<name>A0A8S0U3L6_OLEEU</name>
<dbReference type="InterPro" id="IPR050588">
    <property type="entry name" value="WNK_Ser-Thr_kinase"/>
</dbReference>
<keyword evidence="8" id="KW-1185">Reference proteome</keyword>
<keyword evidence="3 7" id="KW-0418">Kinase</keyword>
<comment type="caution">
    <text evidence="7">The sequence shown here is derived from an EMBL/GenBank/DDBJ whole genome shotgun (WGS) entry which is preliminary data.</text>
</comment>
<dbReference type="OrthoDB" id="1932928at2759"/>
<evidence type="ECO:0000256" key="2">
    <source>
        <dbReference type="ARBA" id="ARBA00022527"/>
    </source>
</evidence>
<proteinExistence type="predicted"/>
<dbReference type="GO" id="GO:0005524">
    <property type="term" value="F:ATP binding"/>
    <property type="evidence" value="ECO:0007669"/>
    <property type="project" value="InterPro"/>
</dbReference>
<evidence type="ECO:0000259" key="6">
    <source>
        <dbReference type="PROSITE" id="PS50011"/>
    </source>
</evidence>
<dbReference type="Gramene" id="OE9A001700T1">
    <property type="protein sequence ID" value="OE9A001700C1"/>
    <property type="gene ID" value="OE9A001700"/>
</dbReference>
<dbReference type="Gene3D" id="1.10.510.10">
    <property type="entry name" value="Transferase(Phosphotransferase) domain 1"/>
    <property type="match status" value="1"/>
</dbReference>
<reference evidence="7 8" key="1">
    <citation type="submission" date="2019-12" db="EMBL/GenBank/DDBJ databases">
        <authorList>
            <person name="Alioto T."/>
            <person name="Alioto T."/>
            <person name="Gomez Garrido J."/>
        </authorList>
    </citation>
    <scope>NUCLEOTIDE SEQUENCE [LARGE SCALE GENOMIC DNA]</scope>
</reference>